<gene>
    <name evidence="3" type="ORF">TRITD_5Av1G069660</name>
</gene>
<keyword evidence="4" id="KW-1185">Reference proteome</keyword>
<reference evidence="3 4" key="1">
    <citation type="submission" date="2017-09" db="EMBL/GenBank/DDBJ databases">
        <authorList>
            <consortium name="International Durum Wheat Genome Sequencing Consortium (IDWGSC)"/>
            <person name="Milanesi L."/>
        </authorList>
    </citation>
    <scope>NUCLEOTIDE SEQUENCE [LARGE SCALE GENOMIC DNA]</scope>
    <source>
        <strain evidence="4">cv. Svevo</strain>
    </source>
</reference>
<dbReference type="EMBL" id="LT934119">
    <property type="protein sequence ID" value="VAI14843.1"/>
    <property type="molecule type" value="Genomic_DNA"/>
</dbReference>
<dbReference type="PANTHER" id="PTHR36607">
    <property type="entry name" value="1,2-DIHYDROXY-3-KETO-5-METHYLTHIOPENTENE DIOXYGENASE 4"/>
    <property type="match status" value="1"/>
</dbReference>
<evidence type="ECO:0000313" key="4">
    <source>
        <dbReference type="Proteomes" id="UP000324705"/>
    </source>
</evidence>
<dbReference type="OMA" id="CEPATHE"/>
<keyword evidence="1" id="KW-0812">Transmembrane</keyword>
<feature type="transmembrane region" description="Helical" evidence="1">
    <location>
        <begin position="257"/>
        <end position="274"/>
    </location>
</feature>
<dbReference type="AlphaFoldDB" id="A0A9R0TJN9"/>
<name>A0A9R0TJN9_TRITD</name>
<dbReference type="InterPro" id="IPR019557">
    <property type="entry name" value="AminoTfrase-like_pln_mobile"/>
</dbReference>
<keyword evidence="1" id="KW-1133">Transmembrane helix</keyword>
<dbReference type="Proteomes" id="UP000324705">
    <property type="component" value="Chromosome 5A"/>
</dbReference>
<accession>A0A9R0TJN9</accession>
<dbReference type="PANTHER" id="PTHR36607:SF20">
    <property type="entry name" value="AMINOTRANSFERASE-LIKE PLANT MOBILE DOMAIN-CONTAINING PROTEIN"/>
    <property type="match status" value="1"/>
</dbReference>
<feature type="domain" description="Aminotransferase-like plant mobile" evidence="2">
    <location>
        <begin position="132"/>
        <end position="316"/>
    </location>
</feature>
<proteinExistence type="predicted"/>
<dbReference type="Gramene" id="TRITD5Av1G069660.1">
    <property type="protein sequence ID" value="TRITD5Av1G069660.1"/>
    <property type="gene ID" value="TRITD5Av1G069660"/>
</dbReference>
<dbReference type="Pfam" id="PF10536">
    <property type="entry name" value="PMD"/>
    <property type="match status" value="1"/>
</dbReference>
<evidence type="ECO:0000256" key="1">
    <source>
        <dbReference type="SAM" id="Phobius"/>
    </source>
</evidence>
<keyword evidence="1" id="KW-0472">Membrane</keyword>
<evidence type="ECO:0000259" key="2">
    <source>
        <dbReference type="Pfam" id="PF10536"/>
    </source>
</evidence>
<evidence type="ECO:0000313" key="3">
    <source>
        <dbReference type="EMBL" id="VAI14843.1"/>
    </source>
</evidence>
<protein>
    <recommendedName>
        <fullName evidence="2">Aminotransferase-like plant mobile domain-containing protein</fullName>
    </recommendedName>
</protein>
<sequence>MAHGQPLVSSYQLTISKLAKQQLCEPATHELANPVLVHSTLSRGTLDSSLRGWHSEHSFHALCYHPMAPIPRSDLDFTLGTRIVSQKLGWEYHEIQYVKRPKGYTQWGVEVLNNHYFNLQGGEENTDYIRGTIYCSLCDYSVSPSLLHSLLERWSPQTNTFMLLCGERTITLLDMLLMAGLPIVGEPYEEYIPSLTKLNPSLLLYPNFLFDLLDMWEVLSTESKHKEKFGTFQAWCDYFHNKRADFSPSASLRKSRMYVAAFVALWLCCVVVVGEGPFIRLGVLVMASWIALGRKISLAPPALSSLYLALRRISTNPVGPSFEQTPLSIHYIIGWMHLYLKKAFGAKGKGEKLPSPKRLPMQLAMLSTMFRPPKVFSPETA</sequence>
<organism evidence="3 4">
    <name type="scientific">Triticum turgidum subsp. durum</name>
    <name type="common">Durum wheat</name>
    <name type="synonym">Triticum durum</name>
    <dbReference type="NCBI Taxonomy" id="4567"/>
    <lineage>
        <taxon>Eukaryota</taxon>
        <taxon>Viridiplantae</taxon>
        <taxon>Streptophyta</taxon>
        <taxon>Embryophyta</taxon>
        <taxon>Tracheophyta</taxon>
        <taxon>Spermatophyta</taxon>
        <taxon>Magnoliopsida</taxon>
        <taxon>Liliopsida</taxon>
        <taxon>Poales</taxon>
        <taxon>Poaceae</taxon>
        <taxon>BOP clade</taxon>
        <taxon>Pooideae</taxon>
        <taxon>Triticodae</taxon>
        <taxon>Triticeae</taxon>
        <taxon>Triticinae</taxon>
        <taxon>Triticum</taxon>
    </lineage>
</organism>